<dbReference type="PROSITE" id="PS50229">
    <property type="entry name" value="WH1"/>
    <property type="match status" value="1"/>
</dbReference>
<reference evidence="7" key="2">
    <citation type="submission" date="2020-08" db="EMBL/GenBank/DDBJ databases">
        <authorList>
            <person name="Shumante A."/>
            <person name="Zimin A.V."/>
            <person name="Puiu D."/>
            <person name="Salzberg S.L."/>
        </authorList>
    </citation>
    <scope>NUCLEOTIDE SEQUENCE</scope>
    <source>
        <strain evidence="7">WC2-LM</strain>
        <tissue evidence="7">Liver</tissue>
    </source>
</reference>
<gene>
    <name evidence="7" type="ORF">GHT09_016130</name>
    <name evidence="8" type="ORF">MONAX_5E022353</name>
</gene>
<dbReference type="Pfam" id="PF00568">
    <property type="entry name" value="WH1"/>
    <property type="match status" value="1"/>
</dbReference>
<evidence type="ECO:0000256" key="1">
    <source>
        <dbReference type="ARBA" id="ARBA00004202"/>
    </source>
</evidence>
<feature type="region of interest" description="Disordered" evidence="4">
    <location>
        <begin position="310"/>
        <end position="346"/>
    </location>
</feature>
<evidence type="ECO:0000259" key="6">
    <source>
        <dbReference type="PROSITE" id="PS51488"/>
    </source>
</evidence>
<feature type="region of interest" description="Disordered" evidence="4">
    <location>
        <begin position="232"/>
        <end position="252"/>
    </location>
</feature>
<dbReference type="GO" id="GO:0019901">
    <property type="term" value="F:protein kinase binding"/>
    <property type="evidence" value="ECO:0007669"/>
    <property type="project" value="TreeGrafter"/>
</dbReference>
<dbReference type="EMBL" id="WJEC01006451">
    <property type="protein sequence ID" value="KAF7473204.1"/>
    <property type="molecule type" value="Genomic_DNA"/>
</dbReference>
<feature type="compositionally biased region" description="Pro residues" evidence="4">
    <location>
        <begin position="325"/>
        <end position="341"/>
    </location>
</feature>
<dbReference type="InterPro" id="IPR023337">
    <property type="entry name" value="KBD"/>
</dbReference>
<name>A0A5E4AHJ4_MARMO</name>
<evidence type="ECO:0000256" key="4">
    <source>
        <dbReference type="SAM" id="MobiDB-lite"/>
    </source>
</evidence>
<dbReference type="EMBL" id="CABDUW010000063">
    <property type="protein sequence ID" value="VTJ56189.1"/>
    <property type="molecule type" value="Genomic_DNA"/>
</dbReference>
<dbReference type="Proteomes" id="UP000335636">
    <property type="component" value="Unassembled WGS sequence"/>
</dbReference>
<feature type="compositionally biased region" description="Low complexity" evidence="4">
    <location>
        <begin position="205"/>
        <end position="219"/>
    </location>
</feature>
<dbReference type="PROSITE" id="PS51227">
    <property type="entry name" value="SPR"/>
    <property type="match status" value="1"/>
</dbReference>
<accession>A0A5E4AHJ4</accession>
<organism evidence="8 9">
    <name type="scientific">Marmota monax</name>
    <name type="common">Woodchuck</name>
    <dbReference type="NCBI Taxonomy" id="9995"/>
    <lineage>
        <taxon>Eukaryota</taxon>
        <taxon>Metazoa</taxon>
        <taxon>Chordata</taxon>
        <taxon>Craniata</taxon>
        <taxon>Vertebrata</taxon>
        <taxon>Euteleostomi</taxon>
        <taxon>Mammalia</taxon>
        <taxon>Eutheria</taxon>
        <taxon>Euarchontoglires</taxon>
        <taxon>Glires</taxon>
        <taxon>Rodentia</taxon>
        <taxon>Sciuromorpha</taxon>
        <taxon>Sciuridae</taxon>
        <taxon>Xerinae</taxon>
        <taxon>Marmotini</taxon>
        <taxon>Marmota</taxon>
    </lineage>
</organism>
<keyword evidence="2" id="KW-1003">Cell membrane</keyword>
<protein>
    <submittedName>
        <fullName evidence="7">Sprouty-related EVH1 domain-containing protein 3</fullName>
    </submittedName>
</protein>
<sequence>MVRVRAVVMARDDSSGGWLPVGGGGLSQVSVCRVRGARPEGGARQGHYVIHGERLRDQKVSHPGAWGRVGPGRQGNGLACREGRLSSSLGIKLGPRVEFGNDPDLQMRAGNLGNIGTTLECTLRPGLVYNKVNPIFHHWSLGDCKFGLTFQSPAEADEFQKSLLAALAALGRGSLTPSSSSSSSSSPSQDTAETPCPLTSHVDSDSSSSHSRQETPPAAAAAPIITLESASAFGPATPPQRRRSSAQSYPPLLPFTGLPELAESVAGAGGQGWGGRGYEDYRRPGPPPPLALSTCVVRFAKTGTLRGAALGPPVSLPAPLTEAAPPAPPARPPPGPGPTPAPAKASPEAEEAARCVHCRALFRRRADGRGGRCAEAPDPGRLLVRRLSCLWCAESLLYHCLSDAEGDFSDPCACEPGHPRPAARWAALAALSLAVPCLCCYAPLRACHWVAARCGCAGCGGRHEEAAR</sequence>
<dbReference type="GO" id="GO:0005886">
    <property type="term" value="C:plasma membrane"/>
    <property type="evidence" value="ECO:0007669"/>
    <property type="project" value="UniProtKB-SubCell"/>
</dbReference>
<dbReference type="GO" id="GO:0043409">
    <property type="term" value="P:negative regulation of MAPK cascade"/>
    <property type="evidence" value="ECO:0007669"/>
    <property type="project" value="TreeGrafter"/>
</dbReference>
<evidence type="ECO:0000313" key="7">
    <source>
        <dbReference type="EMBL" id="KAF7473204.1"/>
    </source>
</evidence>
<dbReference type="InterPro" id="IPR000697">
    <property type="entry name" value="WH1/EVH1_dom"/>
</dbReference>
<proteinExistence type="predicted"/>
<dbReference type="PROSITE" id="PS51488">
    <property type="entry name" value="KBD"/>
    <property type="match status" value="1"/>
</dbReference>
<feature type="domain" description="KBD" evidence="6">
    <location>
        <begin position="253"/>
        <end position="302"/>
    </location>
</feature>
<dbReference type="Proteomes" id="UP000662637">
    <property type="component" value="Unassembled WGS sequence"/>
</dbReference>
<dbReference type="Pfam" id="PF05210">
    <property type="entry name" value="Sprouty"/>
    <property type="match status" value="1"/>
</dbReference>
<evidence type="ECO:0000313" key="8">
    <source>
        <dbReference type="EMBL" id="VTJ56189.1"/>
    </source>
</evidence>
<dbReference type="PANTHER" id="PTHR11202">
    <property type="entry name" value="SPROUTY-RELATED, EVH1 DOMAIN-CONTAINING PROTEIN FAMILY MEMBER"/>
    <property type="match status" value="1"/>
</dbReference>
<evidence type="ECO:0000256" key="3">
    <source>
        <dbReference type="ARBA" id="ARBA00023136"/>
    </source>
</evidence>
<dbReference type="Gene3D" id="2.30.29.30">
    <property type="entry name" value="Pleckstrin-homology domain (PH domain)/Phosphotyrosine-binding domain (PTB)"/>
    <property type="match status" value="1"/>
</dbReference>
<dbReference type="PANTHER" id="PTHR11202:SF19">
    <property type="entry name" value="SPROUTY-RELATED, EVH1 DOMAIN-CONTAINING PROTEIN 3"/>
    <property type="match status" value="1"/>
</dbReference>
<feature type="compositionally biased region" description="Low complexity" evidence="4">
    <location>
        <begin position="177"/>
        <end position="188"/>
    </location>
</feature>
<dbReference type="InterPro" id="IPR011993">
    <property type="entry name" value="PH-like_dom_sf"/>
</dbReference>
<dbReference type="SUPFAM" id="SSF50729">
    <property type="entry name" value="PH domain-like"/>
    <property type="match status" value="2"/>
</dbReference>
<keyword evidence="9" id="KW-1185">Reference proteome</keyword>
<dbReference type="AlphaFoldDB" id="A0A5E4AHJ4"/>
<feature type="domain" description="WH1" evidence="5">
    <location>
        <begin position="1"/>
        <end position="170"/>
    </location>
</feature>
<dbReference type="InterPro" id="IPR007875">
    <property type="entry name" value="Sprouty"/>
</dbReference>
<keyword evidence="3" id="KW-0472">Membrane</keyword>
<evidence type="ECO:0000259" key="5">
    <source>
        <dbReference type="PROSITE" id="PS50229"/>
    </source>
</evidence>
<reference evidence="8 9" key="1">
    <citation type="submission" date="2019-04" db="EMBL/GenBank/DDBJ databases">
        <authorList>
            <person name="Alioto T."/>
            <person name="Alioto T."/>
        </authorList>
    </citation>
    <scope>NUCLEOTIDE SEQUENCE [LARGE SCALE GENOMIC DNA]</scope>
</reference>
<evidence type="ECO:0000313" key="9">
    <source>
        <dbReference type="Proteomes" id="UP000335636"/>
    </source>
</evidence>
<comment type="subcellular location">
    <subcellularLocation>
        <location evidence="1">Cell membrane</location>
        <topology evidence="1">Peripheral membrane protein</topology>
    </subcellularLocation>
</comment>
<feature type="region of interest" description="Disordered" evidence="4">
    <location>
        <begin position="175"/>
        <end position="219"/>
    </location>
</feature>
<evidence type="ECO:0000256" key="2">
    <source>
        <dbReference type="ARBA" id="ARBA00022475"/>
    </source>
</evidence>
<dbReference type="FunFam" id="2.30.29.30:FF:000443">
    <property type="entry name" value="Sprouty related EVH1 domain containing 3"/>
    <property type="match status" value="1"/>
</dbReference>